<protein>
    <recommendedName>
        <fullName evidence="7">Flavodoxin</fullName>
    </recommendedName>
</protein>
<name>E6LRR5_9FIRM</name>
<dbReference type="Proteomes" id="UP000003434">
    <property type="component" value="Unassembled WGS sequence"/>
</dbReference>
<keyword evidence="6 7" id="KW-0249">Electron transport</keyword>
<dbReference type="AlphaFoldDB" id="E6LRR5"/>
<sequence>MITVLGLENKEKKMEKAIIVYWSSTGNTEAMANAIADGVKAAGGTPELVYVDNVNVDELLAQPAFAIGCPAMGAEELDESVDSFVSEIEGKVSGKNILLFGSYDWGDGEWMRLWVERMQNAGANIIGGEGIIANLEPDADAKAALEAAGKQLAAF</sequence>
<evidence type="ECO:0000256" key="6">
    <source>
        <dbReference type="ARBA" id="ARBA00022982"/>
    </source>
</evidence>
<dbReference type="NCBIfam" id="TIGR01753">
    <property type="entry name" value="flav_short"/>
    <property type="match status" value="1"/>
</dbReference>
<dbReference type="EMBL" id="AEPW01000105">
    <property type="protein sequence ID" value="EFU75466.1"/>
    <property type="molecule type" value="Genomic_DNA"/>
</dbReference>
<proteinExistence type="inferred from homology"/>
<dbReference type="InterPro" id="IPR010087">
    <property type="entry name" value="Flav_short"/>
</dbReference>
<dbReference type="PANTHER" id="PTHR43717:SF1">
    <property type="entry name" value="ANAEROBIC NITRIC OXIDE REDUCTASE FLAVORUBREDOXIN"/>
    <property type="match status" value="1"/>
</dbReference>
<evidence type="ECO:0000256" key="3">
    <source>
        <dbReference type="ARBA" id="ARBA00022448"/>
    </source>
</evidence>
<accession>E6LRR5</accession>
<organism evidence="9 10">
    <name type="scientific">Lachnoanaerobaculum saburreum DSM 3986</name>
    <dbReference type="NCBI Taxonomy" id="887325"/>
    <lineage>
        <taxon>Bacteria</taxon>
        <taxon>Bacillati</taxon>
        <taxon>Bacillota</taxon>
        <taxon>Clostridia</taxon>
        <taxon>Lachnospirales</taxon>
        <taxon>Lachnospiraceae</taxon>
        <taxon>Lachnoanaerobaculum</taxon>
    </lineage>
</organism>
<dbReference type="HOGENOM" id="CLU_051402_4_3_9"/>
<evidence type="ECO:0000256" key="5">
    <source>
        <dbReference type="ARBA" id="ARBA00022643"/>
    </source>
</evidence>
<comment type="caution">
    <text evidence="9">The sequence shown here is derived from an EMBL/GenBank/DDBJ whole genome shotgun (WGS) entry which is preliminary data.</text>
</comment>
<dbReference type="GO" id="GO:0010181">
    <property type="term" value="F:FMN binding"/>
    <property type="evidence" value="ECO:0007669"/>
    <property type="project" value="UniProtKB-UniRule"/>
</dbReference>
<evidence type="ECO:0000256" key="4">
    <source>
        <dbReference type="ARBA" id="ARBA00022630"/>
    </source>
</evidence>
<dbReference type="SUPFAM" id="SSF52218">
    <property type="entry name" value="Flavoproteins"/>
    <property type="match status" value="1"/>
</dbReference>
<feature type="domain" description="Flavodoxin-like" evidence="8">
    <location>
        <begin position="17"/>
        <end position="153"/>
    </location>
</feature>
<dbReference type="GO" id="GO:0009055">
    <property type="term" value="F:electron transfer activity"/>
    <property type="evidence" value="ECO:0007669"/>
    <property type="project" value="UniProtKB-UniRule"/>
</dbReference>
<dbReference type="GO" id="GO:0016651">
    <property type="term" value="F:oxidoreductase activity, acting on NAD(P)H"/>
    <property type="evidence" value="ECO:0007669"/>
    <property type="project" value="UniProtKB-ARBA"/>
</dbReference>
<evidence type="ECO:0000313" key="10">
    <source>
        <dbReference type="Proteomes" id="UP000003434"/>
    </source>
</evidence>
<evidence type="ECO:0000256" key="2">
    <source>
        <dbReference type="ARBA" id="ARBA00005267"/>
    </source>
</evidence>
<evidence type="ECO:0000256" key="1">
    <source>
        <dbReference type="ARBA" id="ARBA00001917"/>
    </source>
</evidence>
<comment type="similarity">
    <text evidence="2 7">Belongs to the flavodoxin family.</text>
</comment>
<dbReference type="InterPro" id="IPR001226">
    <property type="entry name" value="Flavodoxin_CS"/>
</dbReference>
<dbReference type="PROSITE" id="PS00201">
    <property type="entry name" value="FLAVODOXIN"/>
    <property type="match status" value="1"/>
</dbReference>
<comment type="cofactor">
    <cofactor evidence="1 7">
        <name>FMN</name>
        <dbReference type="ChEBI" id="CHEBI:58210"/>
    </cofactor>
</comment>
<keyword evidence="4 7" id="KW-0285">Flavoprotein</keyword>
<keyword evidence="5 7" id="KW-0288">FMN</keyword>
<comment type="function">
    <text evidence="7">Low-potential electron donor to a number of redox enzymes.</text>
</comment>
<dbReference type="PANTHER" id="PTHR43717">
    <property type="entry name" value="ANAEROBIC NITRIC OXIDE REDUCTASE FLAVORUBREDOXIN"/>
    <property type="match status" value="1"/>
</dbReference>
<dbReference type="InterPro" id="IPR008254">
    <property type="entry name" value="Flavodoxin/NO_synth"/>
</dbReference>
<dbReference type="PROSITE" id="PS50902">
    <property type="entry name" value="FLAVODOXIN_LIKE"/>
    <property type="match status" value="1"/>
</dbReference>
<evidence type="ECO:0000259" key="8">
    <source>
        <dbReference type="PROSITE" id="PS50902"/>
    </source>
</evidence>
<keyword evidence="3 7" id="KW-0813">Transport</keyword>
<dbReference type="eggNOG" id="COG0716">
    <property type="taxonomic scope" value="Bacteria"/>
</dbReference>
<dbReference type="Gene3D" id="3.40.50.360">
    <property type="match status" value="1"/>
</dbReference>
<reference evidence="9 10" key="1">
    <citation type="submission" date="2010-12" db="EMBL/GenBank/DDBJ databases">
        <authorList>
            <person name="Muzny D."/>
            <person name="Qin X."/>
            <person name="Deng J."/>
            <person name="Jiang H."/>
            <person name="Liu Y."/>
            <person name="Qu J."/>
            <person name="Song X.-Z."/>
            <person name="Zhang L."/>
            <person name="Thornton R."/>
            <person name="Coyle M."/>
            <person name="Francisco L."/>
            <person name="Jackson L."/>
            <person name="Javaid M."/>
            <person name="Korchina V."/>
            <person name="Kovar C."/>
            <person name="Mata R."/>
            <person name="Mathew T."/>
            <person name="Ngo R."/>
            <person name="Nguyen L."/>
            <person name="Nguyen N."/>
            <person name="Okwuonu G."/>
            <person name="Ongeri F."/>
            <person name="Pham C."/>
            <person name="Simmons D."/>
            <person name="Wilczek-Boney K."/>
            <person name="Hale W."/>
            <person name="Jakkamsetti A."/>
            <person name="Pham P."/>
            <person name="Ruth R."/>
            <person name="San Lucas F."/>
            <person name="Warren J."/>
            <person name="Zhang J."/>
            <person name="Zhao Z."/>
            <person name="Zhou C."/>
            <person name="Zhu D."/>
            <person name="Lee S."/>
            <person name="Bess C."/>
            <person name="Blankenburg K."/>
            <person name="Forbes L."/>
            <person name="Fu Q."/>
            <person name="Gubbala S."/>
            <person name="Hirani K."/>
            <person name="Jayaseelan J.C."/>
            <person name="Lara F."/>
            <person name="Munidasa M."/>
            <person name="Palculict T."/>
            <person name="Patil S."/>
            <person name="Pu L.-L."/>
            <person name="Saada N."/>
            <person name="Tang L."/>
            <person name="Weissenberger G."/>
            <person name="Zhu Y."/>
            <person name="Hemphill L."/>
            <person name="Shang Y."/>
            <person name="Youmans B."/>
            <person name="Ayvaz T."/>
            <person name="Ross M."/>
            <person name="Santibanez J."/>
            <person name="Aqrawi P."/>
            <person name="Gross S."/>
            <person name="Joshi V."/>
            <person name="Fowler G."/>
            <person name="Nazareth L."/>
            <person name="Reid J."/>
            <person name="Worley K."/>
            <person name="Petrosino J."/>
            <person name="Highlander S."/>
            <person name="Gibbs R."/>
        </authorList>
    </citation>
    <scope>NUCLEOTIDE SEQUENCE [LARGE SCALE GENOMIC DNA]</scope>
    <source>
        <strain evidence="9 10">DSM 3986</strain>
    </source>
</reference>
<gene>
    <name evidence="9" type="ORF">HMPREF0381_2650</name>
</gene>
<dbReference type="Pfam" id="PF00258">
    <property type="entry name" value="Flavodoxin_1"/>
    <property type="match status" value="1"/>
</dbReference>
<evidence type="ECO:0000256" key="7">
    <source>
        <dbReference type="RuleBase" id="RU367037"/>
    </source>
</evidence>
<dbReference type="InterPro" id="IPR029039">
    <property type="entry name" value="Flavoprotein-like_sf"/>
</dbReference>
<evidence type="ECO:0000313" key="9">
    <source>
        <dbReference type="EMBL" id="EFU75466.1"/>
    </source>
</evidence>